<dbReference type="RefSeq" id="WP_345365465.1">
    <property type="nucleotide sequence ID" value="NZ_BAABHJ010000039.1"/>
</dbReference>
<dbReference type="EMBL" id="BAABHJ010000039">
    <property type="protein sequence ID" value="GAA4617228.1"/>
    <property type="molecule type" value="Genomic_DNA"/>
</dbReference>
<protein>
    <recommendedName>
        <fullName evidence="4">PPE family domain-containing protein</fullName>
    </recommendedName>
</protein>
<keyword evidence="3" id="KW-1185">Reference proteome</keyword>
<proteinExistence type="predicted"/>
<evidence type="ECO:0000313" key="2">
    <source>
        <dbReference type="EMBL" id="GAA4617228.1"/>
    </source>
</evidence>
<feature type="compositionally biased region" description="Pro residues" evidence="1">
    <location>
        <begin position="135"/>
        <end position="146"/>
    </location>
</feature>
<reference evidence="3" key="1">
    <citation type="journal article" date="2019" name="Int. J. Syst. Evol. Microbiol.">
        <title>The Global Catalogue of Microorganisms (GCM) 10K type strain sequencing project: providing services to taxonomists for standard genome sequencing and annotation.</title>
        <authorList>
            <consortium name="The Broad Institute Genomics Platform"/>
            <consortium name="The Broad Institute Genome Sequencing Center for Infectious Disease"/>
            <person name="Wu L."/>
            <person name="Ma J."/>
        </authorList>
    </citation>
    <scope>NUCLEOTIDE SEQUENCE [LARGE SCALE GENOMIC DNA]</scope>
    <source>
        <strain evidence="3">JCM 17938</strain>
    </source>
</reference>
<name>A0ABP8TZ65_9ACTN</name>
<evidence type="ECO:0008006" key="4">
    <source>
        <dbReference type="Google" id="ProtNLM"/>
    </source>
</evidence>
<comment type="caution">
    <text evidence="2">The sequence shown here is derived from an EMBL/GenBank/DDBJ whole genome shotgun (WGS) entry which is preliminary data.</text>
</comment>
<dbReference type="Proteomes" id="UP001500212">
    <property type="component" value="Unassembled WGS sequence"/>
</dbReference>
<feature type="region of interest" description="Disordered" evidence="1">
    <location>
        <begin position="122"/>
        <end position="160"/>
    </location>
</feature>
<gene>
    <name evidence="2" type="ORF">GCM10023195_76800</name>
</gene>
<organism evidence="2 3">
    <name type="scientific">Actinoallomurus liliacearum</name>
    <dbReference type="NCBI Taxonomy" id="1080073"/>
    <lineage>
        <taxon>Bacteria</taxon>
        <taxon>Bacillati</taxon>
        <taxon>Actinomycetota</taxon>
        <taxon>Actinomycetes</taxon>
        <taxon>Streptosporangiales</taxon>
        <taxon>Thermomonosporaceae</taxon>
        <taxon>Actinoallomurus</taxon>
    </lineage>
</organism>
<evidence type="ECO:0000313" key="3">
    <source>
        <dbReference type="Proteomes" id="UP001500212"/>
    </source>
</evidence>
<accession>A0ABP8TZ65</accession>
<sequence>MQPFAQHLFTLRDNAKDAADEACNRLIGQLRIAAPDLGPAIAEVAHLQAYARWWTTLTNHIEHAHTDAITALVRTRQAAHRLLLENVIPRSECPFTDAQAIANLEAARHFYHDTQALEIVPLPPAGPTTPATGPAAPPPATGPAAPPTRAYPTINPRRSM</sequence>
<evidence type="ECO:0000256" key="1">
    <source>
        <dbReference type="SAM" id="MobiDB-lite"/>
    </source>
</evidence>